<name>A0A4C1Y2D5_EUMVA</name>
<evidence type="ECO:0000313" key="1">
    <source>
        <dbReference type="EMBL" id="GBP69680.1"/>
    </source>
</evidence>
<comment type="caution">
    <text evidence="1">The sequence shown here is derived from an EMBL/GenBank/DDBJ whole genome shotgun (WGS) entry which is preliminary data.</text>
</comment>
<dbReference type="Proteomes" id="UP000299102">
    <property type="component" value="Unassembled WGS sequence"/>
</dbReference>
<evidence type="ECO:0000313" key="2">
    <source>
        <dbReference type="Proteomes" id="UP000299102"/>
    </source>
</evidence>
<keyword evidence="2" id="KW-1185">Reference proteome</keyword>
<organism evidence="1 2">
    <name type="scientific">Eumeta variegata</name>
    <name type="common">Bagworm moth</name>
    <name type="synonym">Eumeta japonica</name>
    <dbReference type="NCBI Taxonomy" id="151549"/>
    <lineage>
        <taxon>Eukaryota</taxon>
        <taxon>Metazoa</taxon>
        <taxon>Ecdysozoa</taxon>
        <taxon>Arthropoda</taxon>
        <taxon>Hexapoda</taxon>
        <taxon>Insecta</taxon>
        <taxon>Pterygota</taxon>
        <taxon>Neoptera</taxon>
        <taxon>Endopterygota</taxon>
        <taxon>Lepidoptera</taxon>
        <taxon>Glossata</taxon>
        <taxon>Ditrysia</taxon>
        <taxon>Tineoidea</taxon>
        <taxon>Psychidae</taxon>
        <taxon>Oiketicinae</taxon>
        <taxon>Eumeta</taxon>
    </lineage>
</organism>
<dbReference type="AlphaFoldDB" id="A0A4C1Y2D5"/>
<dbReference type="EMBL" id="BGZK01001049">
    <property type="protein sequence ID" value="GBP69680.1"/>
    <property type="molecule type" value="Genomic_DNA"/>
</dbReference>
<accession>A0A4C1Y2D5</accession>
<reference evidence="1 2" key="1">
    <citation type="journal article" date="2019" name="Commun. Biol.">
        <title>The bagworm genome reveals a unique fibroin gene that provides high tensile strength.</title>
        <authorList>
            <person name="Kono N."/>
            <person name="Nakamura H."/>
            <person name="Ohtoshi R."/>
            <person name="Tomita M."/>
            <person name="Numata K."/>
            <person name="Arakawa K."/>
        </authorList>
    </citation>
    <scope>NUCLEOTIDE SEQUENCE [LARGE SCALE GENOMIC DNA]</scope>
</reference>
<protein>
    <submittedName>
        <fullName evidence="1">Uncharacterized protein</fullName>
    </submittedName>
</protein>
<proteinExistence type="predicted"/>
<sequence>MPSASRVSSIKSSEAHGSRERARVFQAKLDNTNWDFHTLYPDFAPFGLMLIPLSVPRKRLNAGRRFSALLAFYCTAALLRVIPDFLSARVCKSGGRLHILHSVLIPTSHPSHTETFEYCNASPPEAEVWSRPAGKVAVCRARCWAVVVPPSKKRACGGLTKVQRLLNLVDESVYFYNGSRLDVKRNADDANGAHQNDGVSTWGQSRQLVRGRLAHSFTPHTTHPTRVGCARRGRR</sequence>
<gene>
    <name evidence="1" type="ORF">EVAR_49767_1</name>
</gene>